<dbReference type="Proteomes" id="UP000230423">
    <property type="component" value="Unassembled WGS sequence"/>
</dbReference>
<accession>A0A2G9TLS4</accession>
<feature type="non-terminal residue" evidence="3">
    <location>
        <position position="1"/>
    </location>
</feature>
<evidence type="ECO:0000256" key="1">
    <source>
        <dbReference type="ARBA" id="ARBA00022723"/>
    </source>
</evidence>
<evidence type="ECO:0000313" key="3">
    <source>
        <dbReference type="EMBL" id="PIO58828.1"/>
    </source>
</evidence>
<dbReference type="Pfam" id="PF00264">
    <property type="entry name" value="Tyrosinase"/>
    <property type="match status" value="1"/>
</dbReference>
<dbReference type="AlphaFoldDB" id="A0A2G9TLS4"/>
<proteinExistence type="predicted"/>
<keyword evidence="1" id="KW-0479">Metal-binding</keyword>
<dbReference type="PANTHER" id="PTHR11474:SF122">
    <property type="entry name" value="TYROSINASE COPPER-BINDING DOMAIN-CONTAINING PROTEIN"/>
    <property type="match status" value="1"/>
</dbReference>
<dbReference type="GO" id="GO:0016491">
    <property type="term" value="F:oxidoreductase activity"/>
    <property type="evidence" value="ECO:0007669"/>
    <property type="project" value="InterPro"/>
</dbReference>
<dbReference type="SUPFAM" id="SSF48056">
    <property type="entry name" value="Di-copper centre-containing domain"/>
    <property type="match status" value="1"/>
</dbReference>
<dbReference type="GO" id="GO:0046872">
    <property type="term" value="F:metal ion binding"/>
    <property type="evidence" value="ECO:0007669"/>
    <property type="project" value="UniProtKB-KW"/>
</dbReference>
<dbReference type="PROSITE" id="PS00497">
    <property type="entry name" value="TYROSINASE_1"/>
    <property type="match status" value="1"/>
</dbReference>
<dbReference type="PANTHER" id="PTHR11474">
    <property type="entry name" value="TYROSINASE FAMILY MEMBER"/>
    <property type="match status" value="1"/>
</dbReference>
<name>A0A2G9TLS4_TELCI</name>
<dbReference type="Gene3D" id="1.10.1280.10">
    <property type="entry name" value="Di-copper center containing domain from catechol oxidase"/>
    <property type="match status" value="1"/>
</dbReference>
<gene>
    <name evidence="3" type="ORF">TELCIR_19727</name>
</gene>
<sequence length="145" mass="16822">KRETTKSIRKEIRMLSADEREKLWRAMNALKSTTIDNITVWDLHTLVHYPDSAPGAHWGPAFLPWHREFLRQFEVALQNEEPSVSLPYWDSTLDQEVSQQLWVKCKKDGAENRLLLGKCSSENQRGVNHLQQCPPGATMNYSKFI</sequence>
<keyword evidence="4" id="KW-1185">Reference proteome</keyword>
<evidence type="ECO:0000313" key="4">
    <source>
        <dbReference type="Proteomes" id="UP000230423"/>
    </source>
</evidence>
<protein>
    <recommendedName>
        <fullName evidence="2">Tyrosinase copper-binding domain-containing protein</fullName>
    </recommendedName>
</protein>
<evidence type="ECO:0000259" key="2">
    <source>
        <dbReference type="PROSITE" id="PS00497"/>
    </source>
</evidence>
<feature type="domain" description="Tyrosinase copper-binding" evidence="2">
    <location>
        <begin position="57"/>
        <end position="74"/>
    </location>
</feature>
<dbReference type="InterPro" id="IPR008922">
    <property type="entry name" value="Di-copper_centre_dom_sf"/>
</dbReference>
<dbReference type="InterPro" id="IPR050316">
    <property type="entry name" value="Tyrosinase/Hemocyanin"/>
</dbReference>
<reference evidence="3 4" key="1">
    <citation type="submission" date="2015-09" db="EMBL/GenBank/DDBJ databases">
        <title>Draft genome of the parasitic nematode Teladorsagia circumcincta isolate WARC Sus (inbred).</title>
        <authorList>
            <person name="Mitreva M."/>
        </authorList>
    </citation>
    <scope>NUCLEOTIDE SEQUENCE [LARGE SCALE GENOMIC DNA]</scope>
    <source>
        <strain evidence="3 4">S</strain>
    </source>
</reference>
<dbReference type="OrthoDB" id="6132182at2759"/>
<organism evidence="3 4">
    <name type="scientific">Teladorsagia circumcincta</name>
    <name type="common">Brown stomach worm</name>
    <name type="synonym">Ostertagia circumcincta</name>
    <dbReference type="NCBI Taxonomy" id="45464"/>
    <lineage>
        <taxon>Eukaryota</taxon>
        <taxon>Metazoa</taxon>
        <taxon>Ecdysozoa</taxon>
        <taxon>Nematoda</taxon>
        <taxon>Chromadorea</taxon>
        <taxon>Rhabditida</taxon>
        <taxon>Rhabditina</taxon>
        <taxon>Rhabditomorpha</taxon>
        <taxon>Strongyloidea</taxon>
        <taxon>Trichostrongylidae</taxon>
        <taxon>Teladorsagia</taxon>
    </lineage>
</organism>
<dbReference type="EMBL" id="KZ359702">
    <property type="protein sequence ID" value="PIO58828.1"/>
    <property type="molecule type" value="Genomic_DNA"/>
</dbReference>
<dbReference type="InterPro" id="IPR002227">
    <property type="entry name" value="Tyrosinase_Cu-bd"/>
</dbReference>